<dbReference type="GO" id="GO:0005509">
    <property type="term" value="F:calcium ion binding"/>
    <property type="evidence" value="ECO:0007669"/>
    <property type="project" value="InterPro"/>
</dbReference>
<gene>
    <name evidence="5" type="ORF">dnm_067110</name>
</gene>
<evidence type="ECO:0000313" key="6">
    <source>
        <dbReference type="Proteomes" id="UP000663722"/>
    </source>
</evidence>
<dbReference type="InterPro" id="IPR002048">
    <property type="entry name" value="EF_hand_dom"/>
</dbReference>
<dbReference type="SUPFAM" id="SSF63829">
    <property type="entry name" value="Calcium-dependent phosphotriesterase"/>
    <property type="match status" value="1"/>
</dbReference>
<evidence type="ECO:0000259" key="4">
    <source>
        <dbReference type="PROSITE" id="PS50222"/>
    </source>
</evidence>
<dbReference type="PANTHER" id="PTHR47572:SF4">
    <property type="entry name" value="LACTONASE DRP35"/>
    <property type="match status" value="1"/>
</dbReference>
<keyword evidence="3" id="KW-0732">Signal</keyword>
<sequence>MKTIRSTPFLFILFVGISFISAVCCSETLALTSDSCINNTESEGQCKDCCDCLEDADAATRQACRDACPTQDFSQNSDFITFDAPSTLGPDGDYSVATGTESESACKAYCDGSSELSCGDRRYCRDACNTKYSDTDPGNGEPTDPGNDSNISPAQSISEEAQMKTIAFSALAFLTGDLCSYTFFPPGKVSDFFGFQYLRDITPNGFGHNTEFAGRISDGVLTILTDAQVQQLVDMANTQAEQVDAYGYKRFVLIKAFKRLLDKEDLPDGATGLDKSAVTEFTGELYEIDAEISYNRAEVLGGILAEMTASQKTELAELLTAFNTLFETAGQGGTIASEDWPEASRNKVKLEGLTVSDGAVLVSTYATQLFSWYLGSVVGDTYFCPERHGTYFGSFYMKDIPPLTATEPVTIDSNLTADMGQAFLDALNDTQEALVTDLVDIQETDLNNIVSKRQEISEKLRLFMDAASVDKDEVTALVRQYGEYEGAMMYHYATHFATVGNTLTDAQATALMKLRTDYYEEFPDYQADSNAYDCSGAWLYASKVDMPDIESIGNTDLLFGVTDDPGTGTESVVLDGAEITQIADGLSFAEGPAADANGNLYFSDISANRIYTWSEAGGATVFREDSGGANGLFFDSEGNLLACEGTNGRLVSIDSQGNVTVLADEYNSKSFNEPNDLWIDAKGGVYFSDPVYIKASAVQDGEHVYYLTPKRDNIIRVISDMTRPNGIIGTSDGTTLYVADHGEGKTYKYDIAENGTLSDKTLFVAAGSDGMTIDSEGNIYLTNENGVQVYDASGTLIETIAVTDPTNVCFGGAEGHTLFITAKTSVYSLQMRVEGVSAAYLPRVISALQIMVGLEPAANLSNEADINEDGKIGLQEVIYWLRKAGGF</sequence>
<reference evidence="5" key="1">
    <citation type="journal article" date="2021" name="Microb. Physiol.">
        <title>Proteogenomic Insights into the Physiology of Marine, Sulfate-Reducing, Filamentous Desulfonema limicola and Desulfonema magnum.</title>
        <authorList>
            <person name="Schnaars V."/>
            <person name="Wohlbrand L."/>
            <person name="Scheve S."/>
            <person name="Hinrichs C."/>
            <person name="Reinhardt R."/>
            <person name="Rabus R."/>
        </authorList>
    </citation>
    <scope>NUCLEOTIDE SEQUENCE</scope>
    <source>
        <strain evidence="5">4be13</strain>
    </source>
</reference>
<feature type="region of interest" description="Disordered" evidence="2">
    <location>
        <begin position="134"/>
        <end position="153"/>
    </location>
</feature>
<dbReference type="EMBL" id="CP061800">
    <property type="protein sequence ID" value="QTA90650.1"/>
    <property type="molecule type" value="Genomic_DNA"/>
</dbReference>
<evidence type="ECO:0000256" key="2">
    <source>
        <dbReference type="SAM" id="MobiDB-lite"/>
    </source>
</evidence>
<evidence type="ECO:0000313" key="5">
    <source>
        <dbReference type="EMBL" id="QTA90650.1"/>
    </source>
</evidence>
<feature type="domain" description="EF-hand" evidence="4">
    <location>
        <begin position="862"/>
        <end position="887"/>
    </location>
</feature>
<dbReference type="InterPro" id="IPR018247">
    <property type="entry name" value="EF_Hand_1_Ca_BS"/>
</dbReference>
<accession>A0A975BS91</accession>
<dbReference type="InterPro" id="IPR013658">
    <property type="entry name" value="SGL"/>
</dbReference>
<feature type="chain" id="PRO_5037631586" evidence="3">
    <location>
        <begin position="23"/>
        <end position="887"/>
    </location>
</feature>
<dbReference type="InterPro" id="IPR051262">
    <property type="entry name" value="SMP-30/CGR1_Lactonase"/>
</dbReference>
<dbReference type="GO" id="GO:0016787">
    <property type="term" value="F:hydrolase activity"/>
    <property type="evidence" value="ECO:0007669"/>
    <property type="project" value="UniProtKB-KW"/>
</dbReference>
<dbReference type="AlphaFoldDB" id="A0A975BS91"/>
<dbReference type="Proteomes" id="UP000663722">
    <property type="component" value="Chromosome"/>
</dbReference>
<dbReference type="Gene3D" id="2.120.10.30">
    <property type="entry name" value="TolB, C-terminal domain"/>
    <property type="match status" value="1"/>
</dbReference>
<keyword evidence="6" id="KW-1185">Reference proteome</keyword>
<dbReference type="Pfam" id="PF08450">
    <property type="entry name" value="SGL"/>
    <property type="match status" value="1"/>
</dbReference>
<proteinExistence type="predicted"/>
<keyword evidence="1" id="KW-0378">Hydrolase</keyword>
<feature type="signal peptide" evidence="3">
    <location>
        <begin position="1"/>
        <end position="22"/>
    </location>
</feature>
<name>A0A975BS91_9BACT</name>
<evidence type="ECO:0000256" key="3">
    <source>
        <dbReference type="SAM" id="SignalP"/>
    </source>
</evidence>
<evidence type="ECO:0000256" key="1">
    <source>
        <dbReference type="ARBA" id="ARBA00022801"/>
    </source>
</evidence>
<dbReference type="PANTHER" id="PTHR47572">
    <property type="entry name" value="LIPOPROTEIN-RELATED"/>
    <property type="match status" value="1"/>
</dbReference>
<dbReference type="PROSITE" id="PS00018">
    <property type="entry name" value="EF_HAND_1"/>
    <property type="match status" value="1"/>
</dbReference>
<protein>
    <submittedName>
        <fullName evidence="5">SGL domain-containing protein</fullName>
    </submittedName>
</protein>
<dbReference type="RefSeq" id="WP_207678752.1">
    <property type="nucleotide sequence ID" value="NZ_CP061800.1"/>
</dbReference>
<dbReference type="PROSITE" id="PS50222">
    <property type="entry name" value="EF_HAND_2"/>
    <property type="match status" value="1"/>
</dbReference>
<organism evidence="5 6">
    <name type="scientific">Desulfonema magnum</name>
    <dbReference type="NCBI Taxonomy" id="45655"/>
    <lineage>
        <taxon>Bacteria</taxon>
        <taxon>Pseudomonadati</taxon>
        <taxon>Thermodesulfobacteriota</taxon>
        <taxon>Desulfobacteria</taxon>
        <taxon>Desulfobacterales</taxon>
        <taxon>Desulfococcaceae</taxon>
        <taxon>Desulfonema</taxon>
    </lineage>
</organism>
<dbReference type="KEGG" id="dmm:dnm_067110"/>
<dbReference type="InterPro" id="IPR011042">
    <property type="entry name" value="6-blade_b-propeller_TolB-like"/>
</dbReference>